<gene>
    <name evidence="3" type="ORF">ACFMB1_14360</name>
</gene>
<keyword evidence="2" id="KW-0732">Signal</keyword>
<dbReference type="PANTHER" id="PTHR41339">
    <property type="entry name" value="LIPL48"/>
    <property type="match status" value="1"/>
</dbReference>
<name>A0ABW1L1T6_9PROT</name>
<organism evidence="3 4">
    <name type="scientific">Hyphococcus aureus</name>
    <dbReference type="NCBI Taxonomy" id="2666033"/>
    <lineage>
        <taxon>Bacteria</taxon>
        <taxon>Pseudomonadati</taxon>
        <taxon>Pseudomonadota</taxon>
        <taxon>Alphaproteobacteria</taxon>
        <taxon>Parvularculales</taxon>
        <taxon>Parvularculaceae</taxon>
        <taxon>Hyphococcus</taxon>
    </lineage>
</organism>
<dbReference type="SUPFAM" id="SSF51126">
    <property type="entry name" value="Pectin lyase-like"/>
    <property type="match status" value="1"/>
</dbReference>
<evidence type="ECO:0000256" key="2">
    <source>
        <dbReference type="SAM" id="SignalP"/>
    </source>
</evidence>
<proteinExistence type="predicted"/>
<accession>A0ABW1L1T6</accession>
<feature type="region of interest" description="Disordered" evidence="1">
    <location>
        <begin position="27"/>
        <end position="51"/>
    </location>
</feature>
<feature type="chain" id="PRO_5045299303" description="Lipoprotein" evidence="2">
    <location>
        <begin position="21"/>
        <end position="957"/>
    </location>
</feature>
<dbReference type="PANTHER" id="PTHR41339:SF1">
    <property type="entry name" value="SECRETED PROTEIN"/>
    <property type="match status" value="1"/>
</dbReference>
<protein>
    <recommendedName>
        <fullName evidence="5">Lipoprotein</fullName>
    </recommendedName>
</protein>
<reference evidence="3 4" key="1">
    <citation type="submission" date="2024-09" db="EMBL/GenBank/DDBJ databases">
        <authorList>
            <person name="Zhang Z.-H."/>
        </authorList>
    </citation>
    <scope>NUCLEOTIDE SEQUENCE [LARGE SCALE GENOMIC DNA]</scope>
    <source>
        <strain evidence="3 4">HHTR114</strain>
    </source>
</reference>
<evidence type="ECO:0000256" key="1">
    <source>
        <dbReference type="SAM" id="MobiDB-lite"/>
    </source>
</evidence>
<dbReference type="InterPro" id="IPR006626">
    <property type="entry name" value="PbH1"/>
</dbReference>
<dbReference type="Proteomes" id="UP001596116">
    <property type="component" value="Unassembled WGS sequence"/>
</dbReference>
<dbReference type="InterPro" id="IPR011050">
    <property type="entry name" value="Pectin_lyase_fold/virulence"/>
</dbReference>
<evidence type="ECO:0008006" key="5">
    <source>
        <dbReference type="Google" id="ProtNLM"/>
    </source>
</evidence>
<feature type="compositionally biased region" description="Gly residues" evidence="1">
    <location>
        <begin position="40"/>
        <end position="50"/>
    </location>
</feature>
<keyword evidence="4" id="KW-1185">Reference proteome</keyword>
<evidence type="ECO:0000313" key="4">
    <source>
        <dbReference type="Proteomes" id="UP001596116"/>
    </source>
</evidence>
<dbReference type="EMBL" id="JBHPON010000002">
    <property type="protein sequence ID" value="MFC6036738.1"/>
    <property type="molecule type" value="Genomic_DNA"/>
</dbReference>
<dbReference type="SMART" id="SM00710">
    <property type="entry name" value="PbH1"/>
    <property type="match status" value="7"/>
</dbReference>
<evidence type="ECO:0000313" key="3">
    <source>
        <dbReference type="EMBL" id="MFC6036738.1"/>
    </source>
</evidence>
<dbReference type="RefSeq" id="WP_379882021.1">
    <property type="nucleotide sequence ID" value="NZ_JBHPON010000002.1"/>
</dbReference>
<sequence length="957" mass="98431">MSQFSNLKSILLAGAALTIAACTQGSDIQSPGASNPGTPPTGGGGGGSGGTVSADTCPAGFAAGDVVDLPSGPDQVACDIAGTILTNIALPYKDDDGDGVPVAYRLSGRVNVGIDVGADGAASDGDPAVLTIQPGVTVFGESGSDFLVINRGSRIEAEGAEDAPIVFTSLDDLEAGGAFRADAIGEWGGLVLLGRAPINRCEGGGTPGMADCENVIEGVTAPEAPYGGGVTDDNSGTLRYVRVQYSGFPLSSGNELNGISFGGVGTGTTVDYVQVHNSSDDGIEMFGGTVNLKHIVLTGEDDDSLDTDNGWSGKVQFLLVSQADNRGDNGFEMSSAGTSVSPATNPTIANFTIVGSTKATDPGNGLRINSGHIGRFLNGVVQDQDECFRWQDAGNDNATFDGIGTDPAFNSVLFDCGAGGLTIEDPETPAAVASVAADPNNSEDTSSITMNFQPGAKELSPMATPFAVETLDPAFFVEADYLGAFSPDETETNNWATGWTNHVFTDPGCPDGTSDTGNTINGTRVCLLAGNFDGDPVMGTPSYTEVNITRGNFYELDGRVDIGSDVGNDGLNADGQSIALNIEPGVSIFGNSGSDFLVVNRGSQIFSNGTRQNPVVFTSEADLQDTVSPSLRLDSIGEWGGLVILGRAPINRCEGGGTPGMADCENVIEGVTAPEAQYGGGEAADNSGMLMYTLVKFAGFPLSSGNELNGISFGGVGSGTKVEYVQVHNNSDDGIEMFGGTVDLKHIVLTGNDDDSLDTDNGWNGNVQFVIVKQRDGRGDNGFEMSSAGTGVSPATNPTIANFTIVGSTKATDPGNAFRINSGHIGRFINGVVEDQDECFRWQDAGNDNATFDGIGVDPSFDNTLFDCGTGGLTIDTPETPAAVASVGAGADNTTAIDVNLINGFINDTAAAGRTAFTDLPTNVDLFFEDVSYIGAVENASDDWWDEWSCGLVADDC</sequence>
<comment type="caution">
    <text evidence="3">The sequence shown here is derived from an EMBL/GenBank/DDBJ whole genome shotgun (WGS) entry which is preliminary data.</text>
</comment>
<feature type="signal peptide" evidence="2">
    <location>
        <begin position="1"/>
        <end position="20"/>
    </location>
</feature>